<dbReference type="RefSeq" id="WP_154616848.1">
    <property type="nucleotide sequence ID" value="NZ_CP053660.1"/>
</dbReference>
<sequence length="347" mass="36649">MHRGVHGLFALVALATIVSLVVLWPQPANVPEGPGRPGGIPQPTGPSATGPSGLPTGGSSGGPTGGPTGGATGGPGSPGSPGLPTLPTEPAQTCIDPAPDGLVVLSFNIHGGLGAGGQDLERIAREIKAWDADVVLLQEVDRFRARSGFVDQPTWLGTRLGMNAVYGRNVVRLPERRGAPRAEYGTALLSRLPVRRWENRMLPRQRGQEQRGLLRATLDLAGRPLDVYNTHLQHTRGTIRIAQLKAARRIVARRSGPGTPFVLGGDLNATPDSPALGVTRSFALDPWPVVGEGEGLTVPARVPRRRIDYVLHSPHLLPTSAQALRSAISDHRAVRVTFDVPRPGCGR</sequence>
<dbReference type="InterPro" id="IPR036691">
    <property type="entry name" value="Endo/exonu/phosph_ase_sf"/>
</dbReference>
<dbReference type="PANTHER" id="PTHR14859">
    <property type="entry name" value="CALCOFLUOR WHITE HYPERSENSITIVE PROTEIN PRECURSOR"/>
    <property type="match status" value="1"/>
</dbReference>
<evidence type="ECO:0000256" key="1">
    <source>
        <dbReference type="SAM" id="MobiDB-lite"/>
    </source>
</evidence>
<protein>
    <submittedName>
        <fullName evidence="3">Metal-dependent hydrolase</fullName>
    </submittedName>
</protein>
<dbReference type="Gene3D" id="3.60.10.10">
    <property type="entry name" value="Endonuclease/exonuclease/phosphatase"/>
    <property type="match status" value="1"/>
</dbReference>
<feature type="compositionally biased region" description="Gly residues" evidence="1">
    <location>
        <begin position="55"/>
        <end position="79"/>
    </location>
</feature>
<organism evidence="3 4">
    <name type="scientific">Nocardioides marmotae</name>
    <dbReference type="NCBI Taxonomy" id="2663857"/>
    <lineage>
        <taxon>Bacteria</taxon>
        <taxon>Bacillati</taxon>
        <taxon>Actinomycetota</taxon>
        <taxon>Actinomycetes</taxon>
        <taxon>Propionibacteriales</taxon>
        <taxon>Nocardioidaceae</taxon>
        <taxon>Nocardioides</taxon>
    </lineage>
</organism>
<keyword evidence="3" id="KW-0378">Hydrolase</keyword>
<dbReference type="InterPro" id="IPR051916">
    <property type="entry name" value="GPI-anchor_lipid_remodeler"/>
</dbReference>
<dbReference type="SUPFAM" id="SSF56219">
    <property type="entry name" value="DNase I-like"/>
    <property type="match status" value="1"/>
</dbReference>
<feature type="domain" description="Endonuclease/exonuclease/phosphatase" evidence="2">
    <location>
        <begin position="105"/>
        <end position="331"/>
    </location>
</feature>
<dbReference type="Proteomes" id="UP000433406">
    <property type="component" value="Unassembled WGS sequence"/>
</dbReference>
<evidence type="ECO:0000313" key="4">
    <source>
        <dbReference type="Proteomes" id="UP000433406"/>
    </source>
</evidence>
<dbReference type="GO" id="GO:0016787">
    <property type="term" value="F:hydrolase activity"/>
    <property type="evidence" value="ECO:0007669"/>
    <property type="project" value="UniProtKB-KW"/>
</dbReference>
<proteinExistence type="predicted"/>
<dbReference type="EMBL" id="WLCI01000019">
    <property type="protein sequence ID" value="MTB97110.1"/>
    <property type="molecule type" value="Genomic_DNA"/>
</dbReference>
<name>A0A6I3JGA6_9ACTN</name>
<gene>
    <name evidence="3" type="ORF">GGQ22_18740</name>
</gene>
<dbReference type="GO" id="GO:0016020">
    <property type="term" value="C:membrane"/>
    <property type="evidence" value="ECO:0007669"/>
    <property type="project" value="GOC"/>
</dbReference>
<keyword evidence="4" id="KW-1185">Reference proteome</keyword>
<accession>A0A6I3JGA6</accession>
<evidence type="ECO:0000259" key="2">
    <source>
        <dbReference type="Pfam" id="PF03372"/>
    </source>
</evidence>
<dbReference type="AlphaFoldDB" id="A0A6I3JGA6"/>
<feature type="region of interest" description="Disordered" evidence="1">
    <location>
        <begin position="32"/>
        <end position="91"/>
    </location>
</feature>
<comment type="caution">
    <text evidence="3">The sequence shown here is derived from an EMBL/GenBank/DDBJ whole genome shotgun (WGS) entry which is preliminary data.</text>
</comment>
<reference evidence="3 4" key="1">
    <citation type="submission" date="2019-10" db="EMBL/GenBank/DDBJ databases">
        <title>Nocardioides novel species isolated from the excrement of Marmot.</title>
        <authorList>
            <person name="Zhang G."/>
        </authorList>
    </citation>
    <scope>NUCLEOTIDE SEQUENCE [LARGE SCALE GENOMIC DNA]</scope>
    <source>
        <strain evidence="4">zg-579</strain>
    </source>
</reference>
<dbReference type="InterPro" id="IPR005135">
    <property type="entry name" value="Endo/exonuclease/phosphatase"/>
</dbReference>
<feature type="compositionally biased region" description="Low complexity" evidence="1">
    <location>
        <begin position="45"/>
        <end position="54"/>
    </location>
</feature>
<dbReference type="PANTHER" id="PTHR14859:SF15">
    <property type="entry name" value="ENDONUCLEASE_EXONUCLEASE_PHOSPHATASE DOMAIN-CONTAINING PROTEIN"/>
    <property type="match status" value="1"/>
</dbReference>
<dbReference type="GO" id="GO:0006506">
    <property type="term" value="P:GPI anchor biosynthetic process"/>
    <property type="evidence" value="ECO:0007669"/>
    <property type="project" value="TreeGrafter"/>
</dbReference>
<evidence type="ECO:0000313" key="3">
    <source>
        <dbReference type="EMBL" id="MTB97110.1"/>
    </source>
</evidence>
<dbReference type="Pfam" id="PF03372">
    <property type="entry name" value="Exo_endo_phos"/>
    <property type="match status" value="1"/>
</dbReference>